<evidence type="ECO:0000313" key="3">
    <source>
        <dbReference type="EMBL" id="KAK7495975.1"/>
    </source>
</evidence>
<dbReference type="Proteomes" id="UP001519460">
    <property type="component" value="Unassembled WGS sequence"/>
</dbReference>
<name>A0ABD0L9I8_9CAEN</name>
<comment type="caution">
    <text evidence="3">The sequence shown here is derived from an EMBL/GenBank/DDBJ whole genome shotgun (WGS) entry which is preliminary data.</text>
</comment>
<dbReference type="InterPro" id="IPR050357">
    <property type="entry name" value="Arrestin_domain-protein"/>
</dbReference>
<dbReference type="AlphaFoldDB" id="A0ABD0L9I8"/>
<organism evidence="3 4">
    <name type="scientific">Batillaria attramentaria</name>
    <dbReference type="NCBI Taxonomy" id="370345"/>
    <lineage>
        <taxon>Eukaryota</taxon>
        <taxon>Metazoa</taxon>
        <taxon>Spiralia</taxon>
        <taxon>Lophotrochozoa</taxon>
        <taxon>Mollusca</taxon>
        <taxon>Gastropoda</taxon>
        <taxon>Caenogastropoda</taxon>
        <taxon>Sorbeoconcha</taxon>
        <taxon>Cerithioidea</taxon>
        <taxon>Batillariidae</taxon>
        <taxon>Batillaria</taxon>
    </lineage>
</organism>
<protein>
    <recommendedName>
        <fullName evidence="2">Arrestin-like N-terminal domain-containing protein</fullName>
    </recommendedName>
</protein>
<proteinExistence type="inferred from homology"/>
<dbReference type="PANTHER" id="PTHR11188:SF17">
    <property type="entry name" value="FI21816P1"/>
    <property type="match status" value="1"/>
</dbReference>
<dbReference type="PANTHER" id="PTHR11188">
    <property type="entry name" value="ARRESTIN DOMAIN CONTAINING PROTEIN"/>
    <property type="match status" value="1"/>
</dbReference>
<dbReference type="EMBL" id="JACVVK020000070">
    <property type="protein sequence ID" value="KAK7495975.1"/>
    <property type="molecule type" value="Genomic_DNA"/>
</dbReference>
<comment type="similarity">
    <text evidence="1">Belongs to the arrestin family.</text>
</comment>
<dbReference type="Pfam" id="PF00339">
    <property type="entry name" value="Arrestin_N"/>
    <property type="match status" value="1"/>
</dbReference>
<gene>
    <name evidence="3" type="ORF">BaRGS_00012676</name>
</gene>
<feature type="domain" description="Arrestin-like N-terminal" evidence="2">
    <location>
        <begin position="8"/>
        <end position="157"/>
    </location>
</feature>
<accession>A0ABD0L9I8</accession>
<dbReference type="InterPro" id="IPR014756">
    <property type="entry name" value="Ig_E-set"/>
</dbReference>
<dbReference type="InterPro" id="IPR014752">
    <property type="entry name" value="Arrestin-like_C"/>
</dbReference>
<sequence>MGKVNLLEVVLSNPTGVYFAGQTLQGHVNLELNNNLKLRDIRISVRGKAFVHWTEQLMRGPGESRFREIRHHSSTEEYVDWSQSLLGRTSESGTKRELPAGQYTYPFQFQLPSNAPTSFEGQYGYLRYWAKVTIERPSNNDQSAKKVFTVICPVDLNRDPTANKMYGKLANLFLKREATKPCKADAQREEICKPRLHSQQDLSACGDYCQQIITAHSPGLPSRYTLAFLALLLCLFLDEAI</sequence>
<keyword evidence="4" id="KW-1185">Reference proteome</keyword>
<dbReference type="InterPro" id="IPR011021">
    <property type="entry name" value="Arrestin-like_N"/>
</dbReference>
<dbReference type="SUPFAM" id="SSF81296">
    <property type="entry name" value="E set domains"/>
    <property type="match status" value="1"/>
</dbReference>
<evidence type="ECO:0000256" key="1">
    <source>
        <dbReference type="ARBA" id="ARBA00005298"/>
    </source>
</evidence>
<reference evidence="3 4" key="1">
    <citation type="journal article" date="2023" name="Sci. Data">
        <title>Genome assembly of the Korean intertidal mud-creeper Batillaria attramentaria.</title>
        <authorList>
            <person name="Patra A.K."/>
            <person name="Ho P.T."/>
            <person name="Jun S."/>
            <person name="Lee S.J."/>
            <person name="Kim Y."/>
            <person name="Won Y.J."/>
        </authorList>
    </citation>
    <scope>NUCLEOTIDE SEQUENCE [LARGE SCALE GENOMIC DNA]</scope>
    <source>
        <strain evidence="3">Wonlab-2016</strain>
    </source>
</reference>
<evidence type="ECO:0000313" key="4">
    <source>
        <dbReference type="Proteomes" id="UP001519460"/>
    </source>
</evidence>
<dbReference type="Gene3D" id="2.60.40.640">
    <property type="match status" value="1"/>
</dbReference>
<evidence type="ECO:0000259" key="2">
    <source>
        <dbReference type="Pfam" id="PF00339"/>
    </source>
</evidence>